<dbReference type="Gene3D" id="3.40.50.880">
    <property type="match status" value="1"/>
</dbReference>
<dbReference type="InterPro" id="IPR011933">
    <property type="entry name" value="Double_TM_dom"/>
</dbReference>
<reference evidence="4 5" key="1">
    <citation type="journal article" date="2020" name="Syst. Appl. Microbiol.">
        <title>Alienimonas chondri sp. nov., a novel planctomycete isolated from the biofilm of the red alga Chondrus crispus.</title>
        <authorList>
            <person name="Vitorino I."/>
            <person name="Albuquerque L."/>
            <person name="Wiegand S."/>
            <person name="Kallscheuer N."/>
            <person name="da Costa M.S."/>
            <person name="Lobo-da-Cunha A."/>
            <person name="Jogler C."/>
            <person name="Lage O.M."/>
        </authorList>
    </citation>
    <scope>NUCLEOTIDE SEQUENCE [LARGE SCALE GENOMIC DNA]</scope>
    <source>
        <strain evidence="4 5">LzC2</strain>
    </source>
</reference>
<evidence type="ECO:0000256" key="1">
    <source>
        <dbReference type="SAM" id="MobiDB-lite"/>
    </source>
</evidence>
<dbReference type="RefSeq" id="WP_171183537.1">
    <property type="nucleotide sequence ID" value="NZ_WTPX01000010.1"/>
</dbReference>
<dbReference type="Pfam" id="PF07584">
    <property type="entry name" value="BatA"/>
    <property type="match status" value="1"/>
</dbReference>
<dbReference type="PROSITE" id="PS50234">
    <property type="entry name" value="VWFA"/>
    <property type="match status" value="1"/>
</dbReference>
<evidence type="ECO:0000259" key="3">
    <source>
        <dbReference type="PROSITE" id="PS50234"/>
    </source>
</evidence>
<evidence type="ECO:0000313" key="5">
    <source>
        <dbReference type="Proteomes" id="UP000609651"/>
    </source>
</evidence>
<dbReference type="Gene3D" id="3.40.50.410">
    <property type="entry name" value="von Willebrand factor, type A domain"/>
    <property type="match status" value="1"/>
</dbReference>
<evidence type="ECO:0000256" key="2">
    <source>
        <dbReference type="SAM" id="Phobius"/>
    </source>
</evidence>
<dbReference type="SUPFAM" id="SSF52317">
    <property type="entry name" value="Class I glutamine amidotransferase-like"/>
    <property type="match status" value="1"/>
</dbReference>
<dbReference type="EMBL" id="WTPX01000010">
    <property type="protein sequence ID" value="NNJ24511.1"/>
    <property type="molecule type" value="Genomic_DNA"/>
</dbReference>
<feature type="domain" description="VWFA" evidence="3">
    <location>
        <begin position="100"/>
        <end position="312"/>
    </location>
</feature>
<dbReference type="InterPro" id="IPR024163">
    <property type="entry name" value="Aerotolerance_reg_N"/>
</dbReference>
<dbReference type="Gene3D" id="2.60.40.10">
    <property type="entry name" value="Immunoglobulins"/>
    <property type="match status" value="1"/>
</dbReference>
<dbReference type="PANTHER" id="PTHR37464:SF1">
    <property type="entry name" value="BLL2463 PROTEIN"/>
    <property type="match status" value="1"/>
</dbReference>
<evidence type="ECO:0000313" key="4">
    <source>
        <dbReference type="EMBL" id="NNJ24511.1"/>
    </source>
</evidence>
<dbReference type="PANTHER" id="PTHR37464">
    <property type="entry name" value="BLL2463 PROTEIN"/>
    <property type="match status" value="1"/>
</dbReference>
<name>A0ABX1VBS6_9PLAN</name>
<organism evidence="4 5">
    <name type="scientific">Alienimonas chondri</name>
    <dbReference type="NCBI Taxonomy" id="2681879"/>
    <lineage>
        <taxon>Bacteria</taxon>
        <taxon>Pseudomonadati</taxon>
        <taxon>Planctomycetota</taxon>
        <taxon>Planctomycetia</taxon>
        <taxon>Planctomycetales</taxon>
        <taxon>Planctomycetaceae</taxon>
        <taxon>Alienimonas</taxon>
    </lineage>
</organism>
<feature type="region of interest" description="Disordered" evidence="1">
    <location>
        <begin position="637"/>
        <end position="657"/>
    </location>
</feature>
<keyword evidence="2" id="KW-0472">Membrane</keyword>
<dbReference type="NCBIfam" id="TIGR02226">
    <property type="entry name" value="two_anch"/>
    <property type="match status" value="1"/>
</dbReference>
<dbReference type="InterPro" id="IPR036465">
    <property type="entry name" value="vWFA_dom_sf"/>
</dbReference>
<keyword evidence="5" id="KW-1185">Reference proteome</keyword>
<keyword evidence="2" id="KW-1133">Transmembrane helix</keyword>
<protein>
    <recommendedName>
        <fullName evidence="3">VWFA domain-containing protein</fullName>
    </recommendedName>
</protein>
<dbReference type="SUPFAM" id="SSF53300">
    <property type="entry name" value="vWA-like"/>
    <property type="match status" value="1"/>
</dbReference>
<keyword evidence="2" id="KW-0812">Transmembrane</keyword>
<feature type="transmembrane region" description="Helical" evidence="2">
    <location>
        <begin position="63"/>
        <end position="85"/>
    </location>
</feature>
<comment type="caution">
    <text evidence="4">The sequence shown here is derived from an EMBL/GenBank/DDBJ whole genome shotgun (WGS) entry which is preliminary data.</text>
</comment>
<proteinExistence type="predicted"/>
<dbReference type="InterPro" id="IPR013783">
    <property type="entry name" value="Ig-like_fold"/>
</dbReference>
<feature type="transmembrane region" description="Helical" evidence="2">
    <location>
        <begin position="12"/>
        <end position="31"/>
    </location>
</feature>
<dbReference type="InterPro" id="IPR029062">
    <property type="entry name" value="Class_I_gatase-like"/>
</dbReference>
<dbReference type="InterPro" id="IPR002035">
    <property type="entry name" value="VWF_A"/>
</dbReference>
<sequence>MIETLAPFFLHPGIAAAGAACAAAPIIIHLINRLRFRKVRFAAMEFLLQSEQRNRRRVLIEQLLLLLLRILLVLAAAALIARLVLDPGTLSVLRDGNVAHHVVILDDSGSMRAAGEEGDVFESAKRTLRDFAAEAARTPGSLRLSVLLLSRSEADGALFAREDVNSAFLADLAEKLDALEPTRSRLRPAAGLAAAERRLAAEQDAGERVVHLLSDFRVADWGGQIAPNAEPAPASDTGTAAGDTAAAVARLDAAGVQVNLVRLAENAPANRRVADVSFGAATAAVGVPLRVQVTVTNDADVASERLDLTASLDGQPLPLGESIPVLEPGDSVKREFDVQFDDPGRHQVTVSLPGDTLVEDDSFTRPVLALPRVPVLVVDGASDLAAATLISRLFDPDLTGREVRVGGTDLLRKEDLSEFWTIYVVNVPRLPADAVGPLTRYVENGGGLIWFGGEVDVDHYTNTLYPAGLFPVPLSGSSVELPADAGSGPDVRFAEHPVTKALTVGENLFADLLTVSRYLPVPADWERDDLARNDGVNTIATLKDGSPLALVSTLGEGRIVTVLTTAATSVADEEPEWTNWPRQPPFILFHLPAQEWAARIDTGDAVGITGEPLEFALDAARFRPDILIEQPDDISATLTATPARPENVPGEDAPPDTGMGDELLLTARYNETDLPGVYKSRLTTAEGEPVDRWTALNFPPDESRLALIAPAALTSALSGTKNVTIQEAGDSAWTGGGEQSREIRWWLLGLMAALMAAESALAYRCGYHGAGA</sequence>
<dbReference type="Proteomes" id="UP000609651">
    <property type="component" value="Unassembled WGS sequence"/>
</dbReference>
<accession>A0ABX1VBS6</accession>
<gene>
    <name evidence="4" type="ORF">LzC2_05690</name>
</gene>